<organism evidence="1">
    <name type="scientific">Megaviridae environmental sample</name>
    <dbReference type="NCBI Taxonomy" id="1737588"/>
    <lineage>
        <taxon>Viruses</taxon>
        <taxon>Varidnaviria</taxon>
        <taxon>Bamfordvirae</taxon>
        <taxon>Nucleocytoviricota</taxon>
        <taxon>Megaviricetes</taxon>
        <taxon>Imitervirales</taxon>
        <taxon>Mimiviridae</taxon>
        <taxon>environmental samples</taxon>
    </lineage>
</organism>
<protein>
    <submittedName>
        <fullName evidence="1">Uncharacterized protein</fullName>
    </submittedName>
</protein>
<sequence length="367" mass="42178">MTSALIQIIKQTHFSSLGQNTENYHIFTPELLNSKNQRRTCISTNYNFETEWYQVEKYEGHYFCKFCADNYFSKEQVTRCIPTKIIKNCSTVTTEFYEHPYNQRYMKFDGLEYNINIIDPINNDNFKPVMIPHDKFPYSSEGKGMFLLPTNSFWELNIRINPKSFLWDSKNWLKVISAKFRNGKAVKVCDKNGNENFHTPCKDNMGKPLTITINSYDIGKKFFFRCPSSLEEVHDLQALDNLASNILLLEVGIYEMIDITPIPDTVQMRSSGQTRCGGNYKGGHNFAVAGNTHNVSTVRLNKIPKLIRRVKTVIQLINNEPEDELIHFTKLLYNSTGNSPTTSTIYRSSGNTDQVITTGDFNIDGLV</sequence>
<dbReference type="EMBL" id="MN448287">
    <property type="protein sequence ID" value="QFG74379.1"/>
    <property type="molecule type" value="Genomic_DNA"/>
</dbReference>
<name>A0A5J6VKN0_9VIRU</name>
<proteinExistence type="predicted"/>
<reference evidence="1" key="1">
    <citation type="journal article" date="2019" name="Philos. Trans. R. Soc. Lond., B, Biol. Sci.">
        <title>Targeted metagenomic recovery of four divergent viruses reveals shared and distinctive characteristics of giant viruses of marine eukaryotes.</title>
        <authorList>
            <person name="Needham D.M."/>
            <person name="Poirier C."/>
            <person name="Hehenberger E."/>
            <person name="Jimenez V."/>
            <person name="Swalwell J.E."/>
            <person name="Santoro A.E."/>
            <person name="Worden A.Z."/>
        </authorList>
    </citation>
    <scope>NUCLEOTIDE SEQUENCE</scope>
    <source>
        <strain evidence="1">MPacV-611</strain>
    </source>
</reference>
<accession>A0A5J6VKN0</accession>
<evidence type="ECO:0000313" key="1">
    <source>
        <dbReference type="EMBL" id="QFG74379.1"/>
    </source>
</evidence>